<evidence type="ECO:0008006" key="3">
    <source>
        <dbReference type="Google" id="ProtNLM"/>
    </source>
</evidence>
<dbReference type="RefSeq" id="WP_089453706.1">
    <property type="nucleotide sequence ID" value="NZ_NKFA01000023.1"/>
</dbReference>
<dbReference type="Proteomes" id="UP000214600">
    <property type="component" value="Unassembled WGS sequence"/>
</dbReference>
<proteinExistence type="predicted"/>
<organism evidence="1 2">
    <name type="scientific">Burkholderia aenigmatica</name>
    <dbReference type="NCBI Taxonomy" id="2015348"/>
    <lineage>
        <taxon>Bacteria</taxon>
        <taxon>Pseudomonadati</taxon>
        <taxon>Pseudomonadota</taxon>
        <taxon>Betaproteobacteria</taxon>
        <taxon>Burkholderiales</taxon>
        <taxon>Burkholderiaceae</taxon>
        <taxon>Burkholderia</taxon>
        <taxon>Burkholderia cepacia complex</taxon>
    </lineage>
</organism>
<sequence length="91" mass="9291">MSKALVCDGDLTTTGGRVIATASSMYDGDRRIALDHEMATCTKCPGEHPIQGSGTDMQEDGRSCVLDGDLVLCPCGANHVKAGSGSGCSTV</sequence>
<gene>
    <name evidence="1" type="ORF">CFB84_34485</name>
</gene>
<dbReference type="InterPro" id="IPR008727">
    <property type="entry name" value="PAAR_motif"/>
</dbReference>
<name>A0A228I264_9BURK</name>
<evidence type="ECO:0000313" key="1">
    <source>
        <dbReference type="EMBL" id="OXI36476.1"/>
    </source>
</evidence>
<reference evidence="1 2" key="2">
    <citation type="submission" date="2017-08" db="EMBL/GenBank/DDBJ databases">
        <title>WGS of novel Burkholderia cepaca complex species.</title>
        <authorList>
            <person name="Lipuma J."/>
            <person name="Spilker T."/>
        </authorList>
    </citation>
    <scope>NUCLEOTIDE SEQUENCE [LARGE SCALE GENOMIC DNA]</scope>
    <source>
        <strain evidence="1 2">AU17325</strain>
    </source>
</reference>
<protein>
    <recommendedName>
        <fullName evidence="3">PAAR domain-containing protein</fullName>
    </recommendedName>
</protein>
<dbReference type="CDD" id="cd14744">
    <property type="entry name" value="PAAR_CT_2"/>
    <property type="match status" value="1"/>
</dbReference>
<dbReference type="OrthoDB" id="8565659at2"/>
<dbReference type="Pfam" id="PF05488">
    <property type="entry name" value="PAAR_motif"/>
    <property type="match status" value="1"/>
</dbReference>
<evidence type="ECO:0000313" key="2">
    <source>
        <dbReference type="Proteomes" id="UP000214600"/>
    </source>
</evidence>
<reference evidence="2" key="1">
    <citation type="submission" date="2017-06" db="EMBL/GenBank/DDBJ databases">
        <authorList>
            <person name="LiPuma J."/>
            <person name="Spilker T."/>
        </authorList>
    </citation>
    <scope>NUCLEOTIDE SEQUENCE [LARGE SCALE GENOMIC DNA]</scope>
    <source>
        <strain evidence="2">AU17325</strain>
    </source>
</reference>
<dbReference type="AlphaFoldDB" id="A0A228I264"/>
<accession>A0A228I264</accession>
<comment type="caution">
    <text evidence="1">The sequence shown here is derived from an EMBL/GenBank/DDBJ whole genome shotgun (WGS) entry which is preliminary data.</text>
</comment>
<dbReference type="EMBL" id="NKFA01000023">
    <property type="protein sequence ID" value="OXI36476.1"/>
    <property type="molecule type" value="Genomic_DNA"/>
</dbReference>